<accession>A0AAD9XZD3</accession>
<name>A0AAD9XZD3_COLKA</name>
<dbReference type="EMBL" id="VYYT01000699">
    <property type="protein sequence ID" value="KAK2730195.1"/>
    <property type="molecule type" value="Genomic_DNA"/>
</dbReference>
<reference evidence="2" key="1">
    <citation type="submission" date="2023-02" db="EMBL/GenBank/DDBJ databases">
        <title>Colletotrichum kahawae CIFC_Que2 genome sequencing and assembly.</title>
        <authorList>
            <person name="Baroncelli R."/>
        </authorList>
    </citation>
    <scope>NUCLEOTIDE SEQUENCE</scope>
    <source>
        <strain evidence="2">CIFC_Que2</strain>
    </source>
</reference>
<keyword evidence="1" id="KW-0732">Signal</keyword>
<dbReference type="Proteomes" id="UP001281614">
    <property type="component" value="Unassembled WGS sequence"/>
</dbReference>
<evidence type="ECO:0000256" key="1">
    <source>
        <dbReference type="SAM" id="SignalP"/>
    </source>
</evidence>
<gene>
    <name evidence="2" type="ORF">CKAH01_09717</name>
</gene>
<feature type="signal peptide" evidence="1">
    <location>
        <begin position="1"/>
        <end position="29"/>
    </location>
</feature>
<sequence>MLSGPFRRSCHCLVFASSTFTVTVNVAIASPSPTAADSNVIYQTSAPALWKFSEAPLSLAYLDGTTSPVEETLVTQGRVGLEHFPSFDFKLQGTQVKLPRTLGPTPTILTITLGHPEPHLRPSGLNLGPRPPTPGLASGSVFLVNPPPADLSCDMWTWRCGPSAVVEVPDDREQEEIPFKNRRSGYRYILFQYDLFQVGYAAAAPIKIRSEPSTAFGKSIAITRSRLQSFPTRSTLQDRWNHQKAR</sequence>
<organism evidence="2 3">
    <name type="scientific">Colletotrichum kahawae</name>
    <name type="common">Coffee berry disease fungus</name>
    <dbReference type="NCBI Taxonomy" id="34407"/>
    <lineage>
        <taxon>Eukaryota</taxon>
        <taxon>Fungi</taxon>
        <taxon>Dikarya</taxon>
        <taxon>Ascomycota</taxon>
        <taxon>Pezizomycotina</taxon>
        <taxon>Sordariomycetes</taxon>
        <taxon>Hypocreomycetidae</taxon>
        <taxon>Glomerellales</taxon>
        <taxon>Glomerellaceae</taxon>
        <taxon>Colletotrichum</taxon>
        <taxon>Colletotrichum gloeosporioides species complex</taxon>
    </lineage>
</organism>
<feature type="chain" id="PRO_5042079193" evidence="1">
    <location>
        <begin position="30"/>
        <end position="246"/>
    </location>
</feature>
<dbReference type="AlphaFoldDB" id="A0AAD9XZD3"/>
<evidence type="ECO:0000313" key="3">
    <source>
        <dbReference type="Proteomes" id="UP001281614"/>
    </source>
</evidence>
<protein>
    <submittedName>
        <fullName evidence="2">Uncharacterized protein</fullName>
    </submittedName>
</protein>
<evidence type="ECO:0000313" key="2">
    <source>
        <dbReference type="EMBL" id="KAK2730195.1"/>
    </source>
</evidence>
<keyword evidence="3" id="KW-1185">Reference proteome</keyword>
<comment type="caution">
    <text evidence="2">The sequence shown here is derived from an EMBL/GenBank/DDBJ whole genome shotgun (WGS) entry which is preliminary data.</text>
</comment>
<proteinExistence type="predicted"/>